<dbReference type="RefSeq" id="XP_024738097.1">
    <property type="nucleotide sequence ID" value="XM_024874607.1"/>
</dbReference>
<evidence type="ECO:0000259" key="1">
    <source>
        <dbReference type="Pfam" id="PF06985"/>
    </source>
</evidence>
<feature type="domain" description="DUF8212" evidence="2">
    <location>
        <begin position="214"/>
        <end position="237"/>
    </location>
</feature>
<name>A0A2J6TDW1_9HELO</name>
<keyword evidence="4" id="KW-1185">Reference proteome</keyword>
<organism evidence="3 4">
    <name type="scientific">Hyaloscypha bicolor E</name>
    <dbReference type="NCBI Taxonomy" id="1095630"/>
    <lineage>
        <taxon>Eukaryota</taxon>
        <taxon>Fungi</taxon>
        <taxon>Dikarya</taxon>
        <taxon>Ascomycota</taxon>
        <taxon>Pezizomycotina</taxon>
        <taxon>Leotiomycetes</taxon>
        <taxon>Helotiales</taxon>
        <taxon>Hyaloscyphaceae</taxon>
        <taxon>Hyaloscypha</taxon>
        <taxon>Hyaloscypha bicolor</taxon>
    </lineage>
</organism>
<dbReference type="GeneID" id="36582687"/>
<dbReference type="InterPro" id="IPR058525">
    <property type="entry name" value="DUF8212"/>
</dbReference>
<evidence type="ECO:0000259" key="2">
    <source>
        <dbReference type="Pfam" id="PF26640"/>
    </source>
</evidence>
<accession>A0A2J6TDW1</accession>
<gene>
    <name evidence="3" type="ORF">K444DRAFT_527092</name>
</gene>
<protein>
    <submittedName>
        <fullName evidence="3">Uncharacterized protein</fullName>
    </submittedName>
</protein>
<dbReference type="PANTHER" id="PTHR10622:SF10">
    <property type="entry name" value="HET DOMAIN-CONTAINING PROTEIN"/>
    <property type="match status" value="1"/>
</dbReference>
<dbReference type="PANTHER" id="PTHR10622">
    <property type="entry name" value="HET DOMAIN-CONTAINING PROTEIN"/>
    <property type="match status" value="1"/>
</dbReference>
<dbReference type="InParanoid" id="A0A2J6TDW1"/>
<dbReference type="STRING" id="1095630.A0A2J6TDW1"/>
<dbReference type="Proteomes" id="UP000235371">
    <property type="component" value="Unassembled WGS sequence"/>
</dbReference>
<dbReference type="InterPro" id="IPR010730">
    <property type="entry name" value="HET"/>
</dbReference>
<dbReference type="Pfam" id="PF06985">
    <property type="entry name" value="HET"/>
    <property type="match status" value="1"/>
</dbReference>
<dbReference type="Pfam" id="PF26640">
    <property type="entry name" value="DUF8212"/>
    <property type="match status" value="1"/>
</dbReference>
<proteinExistence type="predicted"/>
<reference evidence="3 4" key="1">
    <citation type="submission" date="2016-04" db="EMBL/GenBank/DDBJ databases">
        <title>A degradative enzymes factory behind the ericoid mycorrhizal symbiosis.</title>
        <authorList>
            <consortium name="DOE Joint Genome Institute"/>
            <person name="Martino E."/>
            <person name="Morin E."/>
            <person name="Grelet G."/>
            <person name="Kuo A."/>
            <person name="Kohler A."/>
            <person name="Daghino S."/>
            <person name="Barry K."/>
            <person name="Choi C."/>
            <person name="Cichocki N."/>
            <person name="Clum A."/>
            <person name="Copeland A."/>
            <person name="Hainaut M."/>
            <person name="Haridas S."/>
            <person name="Labutti K."/>
            <person name="Lindquist E."/>
            <person name="Lipzen A."/>
            <person name="Khouja H.-R."/>
            <person name="Murat C."/>
            <person name="Ohm R."/>
            <person name="Olson A."/>
            <person name="Spatafora J."/>
            <person name="Veneault-Fourrey C."/>
            <person name="Henrissat B."/>
            <person name="Grigoriev I."/>
            <person name="Martin F."/>
            <person name="Perotto S."/>
        </authorList>
    </citation>
    <scope>NUCLEOTIDE SEQUENCE [LARGE SCALE GENOMIC DNA]</scope>
    <source>
        <strain evidence="3 4">E</strain>
    </source>
</reference>
<dbReference type="OrthoDB" id="2688706at2759"/>
<evidence type="ECO:0000313" key="4">
    <source>
        <dbReference type="Proteomes" id="UP000235371"/>
    </source>
</evidence>
<dbReference type="AlphaFoldDB" id="A0A2J6TDW1"/>
<feature type="domain" description="Heterokaryon incompatibility" evidence="1">
    <location>
        <begin position="17"/>
        <end position="107"/>
    </location>
</feature>
<feature type="non-terminal residue" evidence="3">
    <location>
        <position position="1"/>
    </location>
</feature>
<dbReference type="EMBL" id="KZ613786">
    <property type="protein sequence ID" value="PMD61193.1"/>
    <property type="molecule type" value="Genomic_DNA"/>
</dbReference>
<sequence>SSTLKLHEFIGSKIPPYAILSHTRGEEVSFQDLQSGNLNVAEYKGFDKTKQCCRITAGDGFAFAWVDTCCINKTSSAELSEAINSMFRWYQRAAVCYAYLADIPSHENPQKEWSAFRTSREGLDAARTNCLRARDFSRCDWQEIGSKLSLQGLVSEVTKIHLVALMGGDLDCWNAAQEMSWASDRTTTREEDIAYCLMGIFDINMPMLYGEGMKAFIRLQEEIIRISHDQTILAWRSKPSLYGSHDGGLLANGPHLFAKLSNVASSGFEVGGSLE</sequence>
<evidence type="ECO:0000313" key="3">
    <source>
        <dbReference type="EMBL" id="PMD61193.1"/>
    </source>
</evidence>